<dbReference type="OrthoDB" id="8527830at2"/>
<organism evidence="1">
    <name type="scientific">Dechloromonas aromatica (strain RCB)</name>
    <dbReference type="NCBI Taxonomy" id="159087"/>
    <lineage>
        <taxon>Bacteria</taxon>
        <taxon>Pseudomonadati</taxon>
        <taxon>Pseudomonadota</taxon>
        <taxon>Betaproteobacteria</taxon>
        <taxon>Rhodocyclales</taxon>
        <taxon>Azonexaceae</taxon>
        <taxon>Dechloromonas</taxon>
    </lineage>
</organism>
<protein>
    <recommendedName>
        <fullName evidence="2">Tryptophan synthase subunit beta like protein</fullName>
    </recommendedName>
</protein>
<dbReference type="EMBL" id="CP000089">
    <property type="protein sequence ID" value="AAZ47839.1"/>
    <property type="molecule type" value="Genomic_DNA"/>
</dbReference>
<sequence>MLYVTRDGNGRISELHSMSVGENQEALPADHPEVLQFLHDRWRQSELDQLDRNFVRAIEDLIELLINREVIMFTDLPAKVQEKLLRRKEVRQQTHYLGDIGVGGDDIIPI</sequence>
<proteinExistence type="predicted"/>
<dbReference type="KEGG" id="dar:Daro_3109"/>
<name>Q47BE2_DECAR</name>
<dbReference type="AlphaFoldDB" id="Q47BE2"/>
<evidence type="ECO:0000313" key="1">
    <source>
        <dbReference type="EMBL" id="AAZ47839.1"/>
    </source>
</evidence>
<gene>
    <name evidence="1" type="ordered locus">Daro_3109</name>
</gene>
<dbReference type="STRING" id="159087.Daro_3109"/>
<evidence type="ECO:0008006" key="2">
    <source>
        <dbReference type="Google" id="ProtNLM"/>
    </source>
</evidence>
<accession>Q47BE2</accession>
<reference evidence="1" key="1">
    <citation type="submission" date="2005-08" db="EMBL/GenBank/DDBJ databases">
        <title>Complete sequence of Dechloromonas aromatica RCB.</title>
        <authorList>
            <person name="Salinero K.K."/>
            <person name="Copeland A."/>
            <person name="Lucas S."/>
            <person name="Lapidus A."/>
            <person name="Barry K."/>
            <person name="Detter J.C."/>
            <person name="Glavina T."/>
            <person name="Hammon N."/>
            <person name="Israni S."/>
            <person name="Pitluck S."/>
            <person name="Di Bartolo G."/>
            <person name="Trong S."/>
            <person name="Schmutz J."/>
            <person name="Larimer F."/>
            <person name="Land M."/>
            <person name="Ivanova N."/>
            <person name="Richardson P."/>
        </authorList>
    </citation>
    <scope>NUCLEOTIDE SEQUENCE</scope>
    <source>
        <strain evidence="1">RCB</strain>
    </source>
</reference>
<dbReference type="eggNOG" id="ENOG5032ZRD">
    <property type="taxonomic scope" value="Bacteria"/>
</dbReference>
<dbReference type="HOGENOM" id="CLU_166086_0_0_4"/>